<evidence type="ECO:0000256" key="1">
    <source>
        <dbReference type="SAM" id="MobiDB-lite"/>
    </source>
</evidence>
<accession>A0AAU9K663</accession>
<feature type="region of interest" description="Disordered" evidence="1">
    <location>
        <begin position="34"/>
        <end position="53"/>
    </location>
</feature>
<keyword evidence="3" id="KW-1185">Reference proteome</keyword>
<dbReference type="AlphaFoldDB" id="A0AAU9K663"/>
<feature type="compositionally biased region" description="Polar residues" evidence="1">
    <location>
        <begin position="34"/>
        <end position="46"/>
    </location>
</feature>
<sequence length="479" mass="56130">MNQKFTQSMQSSEQVNFQSIVNSLYPSEYLDSTLSRNDFHSQSPKLSASKRRARNKPIFEEMPMKENTVEKLTPHNRPVKILKTERTNDSISTIQDNTEISNDFNNQTFKNSIRIMYKYSPKSKLKKIFNPQSYEEKNQLRNIWRNSRNKRNISLCLRPRAADSWCQAGEAELIMNEIRYINKPEVWNKVITEFKTKPKMLLDLIPLKTEHNKTPKSEKIGSFSAKNSKTPRIRKFSNCSKQSYKPKDEHKKKLRKFQEKFTGNTRRSQSASPEVLAITESSPLEVESFLDNTDIKLTDDWKKSLLNFQLSNNTVPNDERMSEDEIKLILNNIPGDLDECALLHFKGLRTLELLLIELLGTKKDVEQFQAMFNPPNCITARKLLIKLLELYDARNLTATLLKEVHYRENLIKNISESTDINERKRKILRIYKINQKTREKIKEWETDKSVPFDSFVYGGKEYNSKMAEDIVYLQSLFTE</sequence>
<gene>
    <name evidence="2" type="ORF">BSTOLATCC_MIC53202</name>
</gene>
<proteinExistence type="predicted"/>
<evidence type="ECO:0000313" key="3">
    <source>
        <dbReference type="Proteomes" id="UP001162131"/>
    </source>
</evidence>
<dbReference type="Proteomes" id="UP001162131">
    <property type="component" value="Unassembled WGS sequence"/>
</dbReference>
<name>A0AAU9K663_9CILI</name>
<comment type="caution">
    <text evidence="2">The sequence shown here is derived from an EMBL/GenBank/DDBJ whole genome shotgun (WGS) entry which is preliminary data.</text>
</comment>
<protein>
    <submittedName>
        <fullName evidence="2">Uncharacterized protein</fullName>
    </submittedName>
</protein>
<reference evidence="2" key="1">
    <citation type="submission" date="2021-09" db="EMBL/GenBank/DDBJ databases">
        <authorList>
            <consortium name="AG Swart"/>
            <person name="Singh M."/>
            <person name="Singh A."/>
            <person name="Seah K."/>
            <person name="Emmerich C."/>
        </authorList>
    </citation>
    <scope>NUCLEOTIDE SEQUENCE</scope>
    <source>
        <strain evidence="2">ATCC30299</strain>
    </source>
</reference>
<organism evidence="2 3">
    <name type="scientific">Blepharisma stoltei</name>
    <dbReference type="NCBI Taxonomy" id="1481888"/>
    <lineage>
        <taxon>Eukaryota</taxon>
        <taxon>Sar</taxon>
        <taxon>Alveolata</taxon>
        <taxon>Ciliophora</taxon>
        <taxon>Postciliodesmatophora</taxon>
        <taxon>Heterotrichea</taxon>
        <taxon>Heterotrichida</taxon>
        <taxon>Blepharismidae</taxon>
        <taxon>Blepharisma</taxon>
    </lineage>
</organism>
<dbReference type="EMBL" id="CAJZBQ010000053">
    <property type="protein sequence ID" value="CAG9331123.1"/>
    <property type="molecule type" value="Genomic_DNA"/>
</dbReference>
<evidence type="ECO:0000313" key="2">
    <source>
        <dbReference type="EMBL" id="CAG9331123.1"/>
    </source>
</evidence>